<dbReference type="Proteomes" id="UP000242310">
    <property type="component" value="Unassembled WGS sequence"/>
</dbReference>
<keyword evidence="3" id="KW-1185">Reference proteome</keyword>
<comment type="caution">
    <text evidence="2">The sequence shown here is derived from an EMBL/GenBank/DDBJ whole genome shotgun (WGS) entry which is preliminary data.</text>
</comment>
<dbReference type="AlphaFoldDB" id="A0A2P8HFT8"/>
<organism evidence="2 3">
    <name type="scientific">Salsuginibacillus halophilus</name>
    <dbReference type="NCBI Taxonomy" id="517424"/>
    <lineage>
        <taxon>Bacteria</taxon>
        <taxon>Bacillati</taxon>
        <taxon>Bacillota</taxon>
        <taxon>Bacilli</taxon>
        <taxon>Bacillales</taxon>
        <taxon>Bacillaceae</taxon>
        <taxon>Salsuginibacillus</taxon>
    </lineage>
</organism>
<dbReference type="SUPFAM" id="SSF89360">
    <property type="entry name" value="HesB-like domain"/>
    <property type="match status" value="1"/>
</dbReference>
<dbReference type="PIRSF" id="PIRSF034852">
    <property type="entry name" value="UCP034852"/>
    <property type="match status" value="1"/>
</dbReference>
<accession>A0A2P8HFT8</accession>
<dbReference type="InterPro" id="IPR008326">
    <property type="entry name" value="PdhI-like"/>
</dbReference>
<gene>
    <name evidence="2" type="ORF">B0H94_10776</name>
</gene>
<comment type="similarity">
    <text evidence="1">Belongs to the HesB/IscA family.</text>
</comment>
<reference evidence="2 3" key="1">
    <citation type="submission" date="2018-03" db="EMBL/GenBank/DDBJ databases">
        <title>Genomic Encyclopedia of Type Strains, Phase III (KMG-III): the genomes of soil and plant-associated and newly described type strains.</title>
        <authorList>
            <person name="Whitman W."/>
        </authorList>
    </citation>
    <scope>NUCLEOTIDE SEQUENCE [LARGE SCALE GENOMIC DNA]</scope>
    <source>
        <strain evidence="2 3">CGMCC 1.07653</strain>
    </source>
</reference>
<evidence type="ECO:0000256" key="1">
    <source>
        <dbReference type="ARBA" id="ARBA00006718"/>
    </source>
</evidence>
<protein>
    <submittedName>
        <fullName evidence="2">Uncharacterized protein YneR</fullName>
    </submittedName>
</protein>
<name>A0A2P8HFT8_9BACI</name>
<evidence type="ECO:0000313" key="3">
    <source>
        <dbReference type="Proteomes" id="UP000242310"/>
    </source>
</evidence>
<dbReference type="EMBL" id="PYAV01000007">
    <property type="protein sequence ID" value="PSL45071.1"/>
    <property type="molecule type" value="Genomic_DNA"/>
</dbReference>
<evidence type="ECO:0000313" key="2">
    <source>
        <dbReference type="EMBL" id="PSL45071.1"/>
    </source>
</evidence>
<sequence>MDLTVSQPAVNWFKDEFDIKESAKIRFFARYGGQNQLVDGFSIGLGMDEPNHPAATFEKDGLLFFIEQQDEWLFQGADLYVKYSRSYEEVAFELKENS</sequence>
<dbReference type="InterPro" id="IPR035903">
    <property type="entry name" value="HesB-like_dom_sf"/>
</dbReference>
<dbReference type="RefSeq" id="WP_106588723.1">
    <property type="nucleotide sequence ID" value="NZ_PYAV01000007.1"/>
</dbReference>
<dbReference type="OrthoDB" id="1645729at2"/>
<proteinExistence type="inferred from homology"/>